<dbReference type="AlphaFoldDB" id="A0A7T8EB78"/>
<sequence length="233" mass="26123">MSEPNARFITRAWLGANQVELKSHWVLLQADTPGTCRLIVKQKAARLTPVALDLGWGEMVDRVFLGYVDRVQPELGGWFTLFCRELSAILANNLSVMLRHPTMRQVLDEISSQTGLEFVVPDTAYTQTALPGFYADTSGFAMLDQLGHCYRVPDFVWFQQGNGKVYVGGYADSFWHGKIVDIPKKFLEQQKAGASASMMATPKLRPNASITIDGASHRLRELEIMGTKQTLRW</sequence>
<name>A0A7T8EB78_9GAMM</name>
<evidence type="ECO:0000313" key="1">
    <source>
        <dbReference type="EMBL" id="QQO83145.1"/>
    </source>
</evidence>
<organism evidence="1">
    <name type="scientific">Shewanella algae</name>
    <dbReference type="NCBI Taxonomy" id="38313"/>
    <lineage>
        <taxon>Bacteria</taxon>
        <taxon>Pseudomonadati</taxon>
        <taxon>Pseudomonadota</taxon>
        <taxon>Gammaproteobacteria</taxon>
        <taxon>Alteromonadales</taxon>
        <taxon>Shewanellaceae</taxon>
        <taxon>Shewanella</taxon>
    </lineage>
</organism>
<protein>
    <submittedName>
        <fullName evidence="1">Uncharacterized protein</fullName>
    </submittedName>
</protein>
<gene>
    <name evidence="1" type="ORF">D7032_07655</name>
</gene>
<accession>A0A7T8EB78</accession>
<reference evidence="1" key="1">
    <citation type="submission" date="2018-09" db="EMBL/GenBank/DDBJ databases">
        <title>Genome sequencing and analysis.</title>
        <authorList>
            <person name="Huang Y.-T."/>
        </authorList>
    </citation>
    <scope>NUCLEOTIDE SEQUENCE</scope>
    <source>
        <strain evidence="1">HIDE</strain>
    </source>
</reference>
<dbReference type="RefSeq" id="WP_397609100.1">
    <property type="nucleotide sequence ID" value="NZ_CP032664.1"/>
</dbReference>
<proteinExistence type="predicted"/>
<dbReference type="EMBL" id="CP032664">
    <property type="protein sequence ID" value="QQO83145.1"/>
    <property type="molecule type" value="Genomic_DNA"/>
</dbReference>